<dbReference type="Proteomes" id="UP001432000">
    <property type="component" value="Chromosome"/>
</dbReference>
<feature type="transmembrane region" description="Helical" evidence="2">
    <location>
        <begin position="159"/>
        <end position="179"/>
    </location>
</feature>
<dbReference type="EMBL" id="CP147846">
    <property type="protein sequence ID" value="WXG67636.1"/>
    <property type="molecule type" value="Genomic_DNA"/>
</dbReference>
<evidence type="ECO:0000256" key="1">
    <source>
        <dbReference type="SAM" id="MobiDB-lite"/>
    </source>
</evidence>
<keyword evidence="2" id="KW-1133">Transmembrane helix</keyword>
<dbReference type="GO" id="GO:0052621">
    <property type="term" value="F:diguanylate cyclase activity"/>
    <property type="evidence" value="ECO:0007669"/>
    <property type="project" value="UniProtKB-EC"/>
</dbReference>
<feature type="compositionally biased region" description="Basic and acidic residues" evidence="1">
    <location>
        <begin position="352"/>
        <end position="361"/>
    </location>
</feature>
<protein>
    <submittedName>
        <fullName evidence="4">GGDEF domain-containing protein</fullName>
        <ecNumber evidence="4">2.7.7.65</ecNumber>
    </submittedName>
</protein>
<organism evidence="4 5">
    <name type="scientific">Rhodococcus sovatensis</name>
    <dbReference type="NCBI Taxonomy" id="1805840"/>
    <lineage>
        <taxon>Bacteria</taxon>
        <taxon>Bacillati</taxon>
        <taxon>Actinomycetota</taxon>
        <taxon>Actinomycetes</taxon>
        <taxon>Mycobacteriales</taxon>
        <taxon>Nocardiaceae</taxon>
        <taxon>Rhodococcus</taxon>
    </lineage>
</organism>
<evidence type="ECO:0000256" key="2">
    <source>
        <dbReference type="SAM" id="Phobius"/>
    </source>
</evidence>
<feature type="transmembrane region" description="Helical" evidence="2">
    <location>
        <begin position="51"/>
        <end position="72"/>
    </location>
</feature>
<dbReference type="NCBIfam" id="TIGR00254">
    <property type="entry name" value="GGDEF"/>
    <property type="match status" value="1"/>
</dbReference>
<sequence>MSPTSSTARARANPATFLGVRTRRLIAASTANASVIGAVALTDSQIFINGSAWVVATILVLNSAMAVAWMTVEVRRCSLAALLFGIWAEAAIVAILLLLASPSEALVAAPLLMAPGLYLLLALGQKSLAVHSGVVLATVVVLTLAALKDGSESVATIVVRAQIVVTVALGGPATLQALWSRMIRQSQLARRDALTGLYNRRGLSDGLDELASGLVPLGGAAPTVAAVVVDIDSFKSVNDNYGHAVGDTVLTDVAHQLTRYVGPDAIVARTGGEEFTAIVTGPRTAVDQIVTSFPTSVSPRADAPPVTLSVGATIVPACGAPPSTEQLLDAIREADVAMYEAKRNGGGTVARASHEDAERQPRTQGIRHIFPEGSSSLLDQQADPEETKTVLVRGTDRPDSTFTQYGTRGDGRGGRSKCHRQHRDPSQ</sequence>
<feature type="transmembrane region" description="Helical" evidence="2">
    <location>
        <begin position="128"/>
        <end position="147"/>
    </location>
</feature>
<proteinExistence type="predicted"/>
<dbReference type="PROSITE" id="PS50887">
    <property type="entry name" value="GGDEF"/>
    <property type="match status" value="1"/>
</dbReference>
<dbReference type="InterPro" id="IPR000160">
    <property type="entry name" value="GGDEF_dom"/>
</dbReference>
<dbReference type="Gene3D" id="3.30.70.270">
    <property type="match status" value="1"/>
</dbReference>
<dbReference type="SUPFAM" id="SSF55073">
    <property type="entry name" value="Nucleotide cyclase"/>
    <property type="match status" value="1"/>
</dbReference>
<evidence type="ECO:0000313" key="5">
    <source>
        <dbReference type="Proteomes" id="UP001432000"/>
    </source>
</evidence>
<dbReference type="InterPro" id="IPR043128">
    <property type="entry name" value="Rev_trsase/Diguanyl_cyclase"/>
</dbReference>
<dbReference type="CDD" id="cd01949">
    <property type="entry name" value="GGDEF"/>
    <property type="match status" value="1"/>
</dbReference>
<feature type="compositionally biased region" description="Basic residues" evidence="1">
    <location>
        <begin position="414"/>
        <end position="427"/>
    </location>
</feature>
<keyword evidence="4" id="KW-0548">Nucleotidyltransferase</keyword>
<feature type="transmembrane region" description="Helical" evidence="2">
    <location>
        <begin position="79"/>
        <end position="99"/>
    </location>
</feature>
<keyword evidence="2" id="KW-0812">Transmembrane</keyword>
<keyword evidence="4" id="KW-0808">Transferase</keyword>
<dbReference type="InterPro" id="IPR050469">
    <property type="entry name" value="Diguanylate_Cyclase"/>
</dbReference>
<evidence type="ECO:0000259" key="3">
    <source>
        <dbReference type="PROSITE" id="PS50887"/>
    </source>
</evidence>
<feature type="transmembrane region" description="Helical" evidence="2">
    <location>
        <begin position="105"/>
        <end position="121"/>
    </location>
</feature>
<name>A0ABZ2PF24_9NOCA</name>
<reference evidence="4 5" key="1">
    <citation type="submission" date="2024-03" db="EMBL/GenBank/DDBJ databases">
        <title>Natural products discovery in diverse microorganisms through a two-stage MS feature dereplication strategy.</title>
        <authorList>
            <person name="Zhang R."/>
        </authorList>
    </citation>
    <scope>NUCLEOTIDE SEQUENCE [LARGE SCALE GENOMIC DNA]</scope>
    <source>
        <strain evidence="4 5">18930</strain>
    </source>
</reference>
<gene>
    <name evidence="4" type="ORF">WDS16_20745</name>
</gene>
<dbReference type="Pfam" id="PF00990">
    <property type="entry name" value="GGDEF"/>
    <property type="match status" value="1"/>
</dbReference>
<dbReference type="PANTHER" id="PTHR45138">
    <property type="entry name" value="REGULATORY COMPONENTS OF SENSORY TRANSDUCTION SYSTEM"/>
    <property type="match status" value="1"/>
</dbReference>
<dbReference type="SMART" id="SM00267">
    <property type="entry name" value="GGDEF"/>
    <property type="match status" value="1"/>
</dbReference>
<keyword evidence="5" id="KW-1185">Reference proteome</keyword>
<dbReference type="EC" id="2.7.7.65" evidence="4"/>
<accession>A0ABZ2PF24</accession>
<evidence type="ECO:0000313" key="4">
    <source>
        <dbReference type="EMBL" id="WXG67636.1"/>
    </source>
</evidence>
<dbReference type="InterPro" id="IPR029787">
    <property type="entry name" value="Nucleotide_cyclase"/>
</dbReference>
<feature type="domain" description="GGDEF" evidence="3">
    <location>
        <begin position="222"/>
        <end position="354"/>
    </location>
</feature>
<keyword evidence="2" id="KW-0472">Membrane</keyword>
<feature type="region of interest" description="Disordered" evidence="1">
    <location>
        <begin position="345"/>
        <end position="427"/>
    </location>
</feature>
<dbReference type="PANTHER" id="PTHR45138:SF9">
    <property type="entry name" value="DIGUANYLATE CYCLASE DGCM-RELATED"/>
    <property type="match status" value="1"/>
</dbReference>
<dbReference type="RefSeq" id="WP_338887322.1">
    <property type="nucleotide sequence ID" value="NZ_CP147846.1"/>
</dbReference>